<dbReference type="InterPro" id="IPR008183">
    <property type="entry name" value="Aldose_1/G6P_1-epimerase"/>
</dbReference>
<reference evidence="2" key="1">
    <citation type="submission" date="2018-11" db="EMBL/GenBank/DDBJ databases">
        <title>Complete genome sequence of Paenibacillus sp. ML311-T8.</title>
        <authorList>
            <person name="Nam Y.-D."/>
            <person name="Kang J."/>
            <person name="Chung W.-H."/>
            <person name="Park Y.S."/>
        </authorList>
    </citation>
    <scope>NUCLEOTIDE SEQUENCE [LARGE SCALE GENOMIC DNA]</scope>
    <source>
        <strain evidence="2">ML311-T8</strain>
    </source>
</reference>
<dbReference type="CDD" id="cd01081">
    <property type="entry name" value="Aldose_epim"/>
    <property type="match status" value="1"/>
</dbReference>
<sequence length="333" mass="37223">MNNQAYAGEYQGEKAIWLRSGHYEAALLPEIGGNLVAFRDTTRGFNILREPSLDEMAGFKAVPMVHGIPILFPPNRYHDGKFSLNGLNYEFPVNEAKTGNHLHGFFYNIPWEVSDFGTNDSESYVIIEQNVDEKHSAYPYFPHTFHFSIRYALSEAGLRQEVSITNLGEAAMPCMLGFHTAFNAPFAPNSTQEDITFTMTIGERWELDSRMLPTGSYQPLVAGELAMKSGGVSPYFAGMDNHYTAQPQNGINAIIITDAKEKLKLVYDVGTGYKQWMIWNNEANGRYFCPEPQINTVNAPNLDLPAEQIGLVLLAQGESWNETSKIFIESVVG</sequence>
<gene>
    <name evidence="1" type="ORF">EHS13_30425</name>
</gene>
<dbReference type="GO" id="GO:0005975">
    <property type="term" value="P:carbohydrate metabolic process"/>
    <property type="evidence" value="ECO:0007669"/>
    <property type="project" value="InterPro"/>
</dbReference>
<protein>
    <submittedName>
        <fullName evidence="1">Aldose 1-epimerase</fullName>
    </submittedName>
</protein>
<dbReference type="KEGG" id="ppsc:EHS13_30425"/>
<dbReference type="GO" id="GO:0030246">
    <property type="term" value="F:carbohydrate binding"/>
    <property type="evidence" value="ECO:0007669"/>
    <property type="project" value="InterPro"/>
</dbReference>
<dbReference type="EMBL" id="CP034235">
    <property type="protein sequence ID" value="QGQ98888.1"/>
    <property type="molecule type" value="Genomic_DNA"/>
</dbReference>
<keyword evidence="2" id="KW-1185">Reference proteome</keyword>
<accession>A0A6B8RUT0</accession>
<proteinExistence type="predicted"/>
<dbReference type="Pfam" id="PF01263">
    <property type="entry name" value="Aldose_epim"/>
    <property type="match status" value="1"/>
</dbReference>
<dbReference type="OrthoDB" id="9795355at2"/>
<name>A0A6B8RUT0_9BACL</name>
<evidence type="ECO:0000313" key="2">
    <source>
        <dbReference type="Proteomes" id="UP000426246"/>
    </source>
</evidence>
<dbReference type="Proteomes" id="UP000426246">
    <property type="component" value="Chromosome"/>
</dbReference>
<dbReference type="InterPro" id="IPR014718">
    <property type="entry name" value="GH-type_carb-bd"/>
</dbReference>
<dbReference type="SUPFAM" id="SSF74650">
    <property type="entry name" value="Galactose mutarotase-like"/>
    <property type="match status" value="1"/>
</dbReference>
<dbReference type="Gene3D" id="2.70.98.10">
    <property type="match status" value="1"/>
</dbReference>
<dbReference type="AlphaFoldDB" id="A0A6B8RUT0"/>
<organism evidence="1 2">
    <name type="scientific">Paenibacillus psychroresistens</name>
    <dbReference type="NCBI Taxonomy" id="1778678"/>
    <lineage>
        <taxon>Bacteria</taxon>
        <taxon>Bacillati</taxon>
        <taxon>Bacillota</taxon>
        <taxon>Bacilli</taxon>
        <taxon>Bacillales</taxon>
        <taxon>Paenibacillaceae</taxon>
        <taxon>Paenibacillus</taxon>
    </lineage>
</organism>
<evidence type="ECO:0000313" key="1">
    <source>
        <dbReference type="EMBL" id="QGQ98888.1"/>
    </source>
</evidence>
<dbReference type="GO" id="GO:0016853">
    <property type="term" value="F:isomerase activity"/>
    <property type="evidence" value="ECO:0007669"/>
    <property type="project" value="InterPro"/>
</dbReference>
<dbReference type="RefSeq" id="WP_155703992.1">
    <property type="nucleotide sequence ID" value="NZ_CP034235.1"/>
</dbReference>
<dbReference type="InterPro" id="IPR011013">
    <property type="entry name" value="Gal_mutarotase_sf_dom"/>
</dbReference>